<evidence type="ECO:0000259" key="2">
    <source>
        <dbReference type="Pfam" id="PF13937"/>
    </source>
</evidence>
<evidence type="ECO:0000313" key="3">
    <source>
        <dbReference type="EMBL" id="THH41157.1"/>
    </source>
</evidence>
<name>A0A4S4NPX8_9BACT</name>
<keyword evidence="1" id="KW-1133">Transmembrane helix</keyword>
<keyword evidence="1" id="KW-0812">Transmembrane</keyword>
<reference evidence="3 4" key="1">
    <citation type="submission" date="2019-04" db="EMBL/GenBank/DDBJ databases">
        <title>Lewinella litorea sp. nov., isolated from a marine sand.</title>
        <authorList>
            <person name="Yoon J.-H."/>
        </authorList>
    </citation>
    <scope>NUCLEOTIDE SEQUENCE [LARGE SCALE GENOMIC DNA]</scope>
    <source>
        <strain evidence="3 4">HSMS-39</strain>
    </source>
</reference>
<dbReference type="OrthoDB" id="9797746at2"/>
<dbReference type="EMBL" id="SRSF01000001">
    <property type="protein sequence ID" value="THH41157.1"/>
    <property type="molecule type" value="Genomic_DNA"/>
</dbReference>
<dbReference type="RefSeq" id="WP_136455983.1">
    <property type="nucleotide sequence ID" value="NZ_SRSF01000001.1"/>
</dbReference>
<feature type="transmembrane region" description="Helical" evidence="1">
    <location>
        <begin position="17"/>
        <end position="38"/>
    </location>
</feature>
<comment type="caution">
    <text evidence="3">The sequence shown here is derived from an EMBL/GenBank/DDBJ whole genome shotgun (WGS) entry which is preliminary data.</text>
</comment>
<dbReference type="AlphaFoldDB" id="A0A4S4NPX8"/>
<organism evidence="3 4">
    <name type="scientific">Neolewinella litorea</name>
    <dbReference type="NCBI Taxonomy" id="2562452"/>
    <lineage>
        <taxon>Bacteria</taxon>
        <taxon>Pseudomonadati</taxon>
        <taxon>Bacteroidota</taxon>
        <taxon>Saprospiria</taxon>
        <taxon>Saprospirales</taxon>
        <taxon>Lewinellaceae</taxon>
        <taxon>Neolewinella</taxon>
    </lineage>
</organism>
<dbReference type="Proteomes" id="UP000308528">
    <property type="component" value="Unassembled WGS sequence"/>
</dbReference>
<gene>
    <name evidence="3" type="ORF">E4021_00745</name>
</gene>
<keyword evidence="1" id="KW-0472">Membrane</keyword>
<dbReference type="NCBIfam" id="TIGR03647">
    <property type="entry name" value="Na_symport_sm"/>
    <property type="match status" value="1"/>
</dbReference>
<evidence type="ECO:0000256" key="1">
    <source>
        <dbReference type="SAM" id="Phobius"/>
    </source>
</evidence>
<sequence length="85" mass="9912">MAPPEEYRRYWRANLRYLAILLTIWFAVSFGCGILFVDQLNQFRIGGAKLGFWFAQQGSIYAFVVLIFVYVYLMNRLDAEFGVGE</sequence>
<evidence type="ECO:0000313" key="4">
    <source>
        <dbReference type="Proteomes" id="UP000308528"/>
    </source>
</evidence>
<accession>A0A4S4NPX8</accession>
<keyword evidence="4" id="KW-1185">Reference proteome</keyword>
<proteinExistence type="predicted"/>
<feature type="transmembrane region" description="Helical" evidence="1">
    <location>
        <begin position="50"/>
        <end position="73"/>
    </location>
</feature>
<dbReference type="Pfam" id="PF13937">
    <property type="entry name" value="DUF4212"/>
    <property type="match status" value="1"/>
</dbReference>
<protein>
    <submittedName>
        <fullName evidence="3">DUF4212 domain-containing protein</fullName>
    </submittedName>
</protein>
<feature type="domain" description="Sodium symporter small subunit" evidence="2">
    <location>
        <begin position="8"/>
        <end position="83"/>
    </location>
</feature>
<dbReference type="InterPro" id="IPR019886">
    <property type="entry name" value="Na_symporter_ssu"/>
</dbReference>